<reference evidence="2 3" key="1">
    <citation type="submission" date="2024-03" db="EMBL/GenBank/DDBJ databases">
        <title>Adaptation during the transition from Ophiocordyceps entomopathogen to insect associate is accompanied by gene loss and intensified selection.</title>
        <authorList>
            <person name="Ward C.M."/>
            <person name="Onetto C.A."/>
            <person name="Borneman A.R."/>
        </authorList>
    </citation>
    <scope>NUCLEOTIDE SEQUENCE [LARGE SCALE GENOMIC DNA]</scope>
    <source>
        <strain evidence="2">AWRI1</strain>
        <tissue evidence="2">Single Adult Female</tissue>
    </source>
</reference>
<protein>
    <submittedName>
        <fullName evidence="2">Uncharacterized protein</fullName>
    </submittedName>
</protein>
<feature type="compositionally biased region" description="Basic and acidic residues" evidence="1">
    <location>
        <begin position="51"/>
        <end position="63"/>
    </location>
</feature>
<evidence type="ECO:0000256" key="1">
    <source>
        <dbReference type="SAM" id="MobiDB-lite"/>
    </source>
</evidence>
<feature type="region of interest" description="Disordered" evidence="1">
    <location>
        <begin position="51"/>
        <end position="71"/>
    </location>
</feature>
<organism evidence="2 3">
    <name type="scientific">Parthenolecanium corni</name>
    <dbReference type="NCBI Taxonomy" id="536013"/>
    <lineage>
        <taxon>Eukaryota</taxon>
        <taxon>Metazoa</taxon>
        <taxon>Ecdysozoa</taxon>
        <taxon>Arthropoda</taxon>
        <taxon>Hexapoda</taxon>
        <taxon>Insecta</taxon>
        <taxon>Pterygota</taxon>
        <taxon>Neoptera</taxon>
        <taxon>Paraneoptera</taxon>
        <taxon>Hemiptera</taxon>
        <taxon>Sternorrhyncha</taxon>
        <taxon>Coccoidea</taxon>
        <taxon>Coccidae</taxon>
        <taxon>Parthenolecanium</taxon>
    </lineage>
</organism>
<evidence type="ECO:0000313" key="2">
    <source>
        <dbReference type="EMBL" id="KAK7571230.1"/>
    </source>
</evidence>
<proteinExistence type="predicted"/>
<name>A0AAN9TFW6_9HEMI</name>
<dbReference type="AlphaFoldDB" id="A0AAN9TFW6"/>
<evidence type="ECO:0000313" key="3">
    <source>
        <dbReference type="Proteomes" id="UP001367676"/>
    </source>
</evidence>
<keyword evidence="3" id="KW-1185">Reference proteome</keyword>
<gene>
    <name evidence="2" type="ORF">V9T40_014834</name>
</gene>
<accession>A0AAN9TFW6</accession>
<sequence>MARAQPNPPSSYTYTHTRTCDGIILRARARGAHQTPRRLDAIAVKVRAAARVDTESQKGDRTGWMDGWMDG</sequence>
<dbReference type="EMBL" id="JBBCAQ010000041">
    <property type="protein sequence ID" value="KAK7571230.1"/>
    <property type="molecule type" value="Genomic_DNA"/>
</dbReference>
<comment type="caution">
    <text evidence="2">The sequence shown here is derived from an EMBL/GenBank/DDBJ whole genome shotgun (WGS) entry which is preliminary data.</text>
</comment>
<dbReference type="Proteomes" id="UP001367676">
    <property type="component" value="Unassembled WGS sequence"/>
</dbReference>